<feature type="domain" description="AAA+ ATPase" evidence="2">
    <location>
        <begin position="239"/>
        <end position="365"/>
    </location>
</feature>
<dbReference type="VEuPathDB" id="FungiDB:BTJ68_08430"/>
<dbReference type="PANTHER" id="PTHR23077">
    <property type="entry name" value="AAA-FAMILY ATPASE"/>
    <property type="match status" value="1"/>
</dbReference>
<dbReference type="OrthoDB" id="2115716at2759"/>
<dbReference type="GO" id="GO:0003723">
    <property type="term" value="F:RNA binding"/>
    <property type="evidence" value="ECO:0007669"/>
    <property type="project" value="TreeGrafter"/>
</dbReference>
<evidence type="ECO:0000259" key="2">
    <source>
        <dbReference type="SMART" id="SM00382"/>
    </source>
</evidence>
<protein>
    <recommendedName>
        <fullName evidence="2">AAA+ ATPase domain-containing protein</fullName>
    </recommendedName>
</protein>
<dbReference type="PANTHER" id="PTHR23077:SF132">
    <property type="entry name" value="ATP-DEPENDENT ZN PROTEASE"/>
    <property type="match status" value="1"/>
</dbReference>
<name>A0A3M6ZRR3_HORWE</name>
<accession>A0A3M6ZRR3</accession>
<dbReference type="SUPFAM" id="SSF52540">
    <property type="entry name" value="P-loop containing nucleoside triphosphate hydrolases"/>
    <property type="match status" value="1"/>
</dbReference>
<evidence type="ECO:0000313" key="3">
    <source>
        <dbReference type="EMBL" id="RMY17994.1"/>
    </source>
</evidence>
<dbReference type="InterPro" id="IPR003959">
    <property type="entry name" value="ATPase_AAA_core"/>
</dbReference>
<dbReference type="AlphaFoldDB" id="A0A3M6ZRR3"/>
<dbReference type="GO" id="GO:0005634">
    <property type="term" value="C:nucleus"/>
    <property type="evidence" value="ECO:0007669"/>
    <property type="project" value="TreeGrafter"/>
</dbReference>
<proteinExistence type="predicted"/>
<evidence type="ECO:0000256" key="1">
    <source>
        <dbReference type="SAM" id="MobiDB-lite"/>
    </source>
</evidence>
<reference evidence="3 4" key="1">
    <citation type="journal article" date="2018" name="BMC Genomics">
        <title>Genomic evidence for intraspecific hybridization in a clonal and extremely halotolerant yeast.</title>
        <authorList>
            <person name="Gostincar C."/>
            <person name="Stajich J.E."/>
            <person name="Zupancic J."/>
            <person name="Zalar P."/>
            <person name="Gunde-Cimerman N."/>
        </authorList>
    </citation>
    <scope>NUCLEOTIDE SEQUENCE [LARGE SCALE GENOMIC DNA]</scope>
    <source>
        <strain evidence="3 4">EXF-6669</strain>
    </source>
</reference>
<dbReference type="InterPro" id="IPR027417">
    <property type="entry name" value="P-loop_NTPase"/>
</dbReference>
<dbReference type="Gene3D" id="3.40.50.300">
    <property type="entry name" value="P-loop containing nucleotide triphosphate hydrolases"/>
    <property type="match status" value="1"/>
</dbReference>
<dbReference type="InterPro" id="IPR050168">
    <property type="entry name" value="AAA_ATPase_domain"/>
</dbReference>
<feature type="compositionally biased region" description="Basic and acidic residues" evidence="1">
    <location>
        <begin position="471"/>
        <end position="487"/>
    </location>
</feature>
<dbReference type="CDD" id="cd19481">
    <property type="entry name" value="RecA-like_protease"/>
    <property type="match status" value="1"/>
</dbReference>
<feature type="compositionally biased region" description="Basic and acidic residues" evidence="1">
    <location>
        <begin position="431"/>
        <end position="463"/>
    </location>
</feature>
<dbReference type="Proteomes" id="UP000271337">
    <property type="component" value="Unassembled WGS sequence"/>
</dbReference>
<gene>
    <name evidence="3" type="ORF">D0867_05639</name>
</gene>
<dbReference type="GO" id="GO:1990275">
    <property type="term" value="F:preribosome binding"/>
    <property type="evidence" value="ECO:0007669"/>
    <property type="project" value="TreeGrafter"/>
</dbReference>
<dbReference type="InterPro" id="IPR003593">
    <property type="entry name" value="AAA+_ATPase"/>
</dbReference>
<dbReference type="GO" id="GO:0016887">
    <property type="term" value="F:ATP hydrolysis activity"/>
    <property type="evidence" value="ECO:0007669"/>
    <property type="project" value="InterPro"/>
</dbReference>
<dbReference type="GO" id="GO:0005524">
    <property type="term" value="F:ATP binding"/>
    <property type="evidence" value="ECO:0007669"/>
    <property type="project" value="InterPro"/>
</dbReference>
<evidence type="ECO:0000313" key="4">
    <source>
        <dbReference type="Proteomes" id="UP000271337"/>
    </source>
</evidence>
<organism evidence="3 4">
    <name type="scientific">Hortaea werneckii</name>
    <name type="common">Black yeast</name>
    <name type="synonym">Cladosporium werneckii</name>
    <dbReference type="NCBI Taxonomy" id="91943"/>
    <lineage>
        <taxon>Eukaryota</taxon>
        <taxon>Fungi</taxon>
        <taxon>Dikarya</taxon>
        <taxon>Ascomycota</taxon>
        <taxon>Pezizomycotina</taxon>
        <taxon>Dothideomycetes</taxon>
        <taxon>Dothideomycetidae</taxon>
        <taxon>Mycosphaerellales</taxon>
        <taxon>Teratosphaeriaceae</taxon>
        <taxon>Hortaea</taxon>
    </lineage>
</organism>
<comment type="caution">
    <text evidence="3">The sequence shown here is derived from an EMBL/GenBank/DDBJ whole genome shotgun (WGS) entry which is preliminary data.</text>
</comment>
<feature type="region of interest" description="Disordered" evidence="1">
    <location>
        <begin position="426"/>
        <end position="487"/>
    </location>
</feature>
<dbReference type="Pfam" id="PF00004">
    <property type="entry name" value="AAA"/>
    <property type="match status" value="1"/>
</dbReference>
<dbReference type="SMART" id="SM00382">
    <property type="entry name" value="AAA"/>
    <property type="match status" value="1"/>
</dbReference>
<dbReference type="EMBL" id="QWIL01000513">
    <property type="protein sequence ID" value="RMY17994.1"/>
    <property type="molecule type" value="Genomic_DNA"/>
</dbReference>
<dbReference type="GO" id="GO:0042254">
    <property type="term" value="P:ribosome biogenesis"/>
    <property type="evidence" value="ECO:0007669"/>
    <property type="project" value="TreeGrafter"/>
</dbReference>
<sequence length="531" mass="60288">MRKARIMGHYFTATEHMTSSPHQIGRLPIFEAFKDHCSNKRTHTELWLYEQIRSCHPDKHITAIGPRIVNLLDWSKAGYAKCSLNRSGDNFVSSREYTAPRTRMEGGDGVLDEDVTFGLYELVWQGQSFTFYTVEWPDADLGHTHNYYILTPKEESRDGHSPSADELIKACGKWSRDLHEEIYVFDGGCWCKNHGLWTAVQQASWDDVILDPSMKETLVNDVHGFFDSRTVYEEYSVPWKRGIIMHGTPGCGKTISIKALMNSLQAKNVASLYVKSFDCCNGAQYSIRSIFAMARRMAPCLLVFEDLDSLVKDESRSYFLNEVDGLEDNNGILMIGSTNHLERLDAGISKRPSRFDRKYHYKLPGFQERTLYAQYWQRKLEKTNNIEFHDEICELVSSLTEGFSFAYMKELFVQALLAIVGGRAEADDEGGDKTAVEKAAEDTKITTDSSRLLKEKESIGRDDSGDEGDETGGKDETAEIVKRKVPEIEVPDHLKENPFLRILQKQVVALIMDMDSSSDDEIVGKSKVPDD</sequence>